<accession>A0A813J579</accession>
<sequence length="289" mass="33095">MMSLSFQFRRILAVVPRARPFCSRICPPAPDLKSKILKLGGTGLACAGLQYYFGSEDDFYDHRFVSSKKPEDLADFYGSEDFMEIFCVLPFMMKFMIRSGTFDEEGVVHTFGFPGKMEVSMAFEDKEADINGDGTMTTTWFNKHERFHDLTPFGRITLWDMTQNFGFHRLENGTCEVYHHGESFYGPFPIRILFQVHAKYVAWATERFVNCGAFGDEDKVDEAAVQRADMPLHVFKEFLEGLHHDVQQALEHQRAKSKPIAHIEATLKQLKQEIVKVGPDSCQIAVHKN</sequence>
<comment type="caution">
    <text evidence="1">The sequence shown here is derived from an EMBL/GenBank/DDBJ whole genome shotgun (WGS) entry which is preliminary data.</text>
</comment>
<dbReference type="EMBL" id="CAJNNW010018475">
    <property type="protein sequence ID" value="CAE8662962.1"/>
    <property type="molecule type" value="Genomic_DNA"/>
</dbReference>
<gene>
    <name evidence="1" type="ORF">PGLA2088_LOCUS15108</name>
</gene>
<dbReference type="Proteomes" id="UP000626109">
    <property type="component" value="Unassembled WGS sequence"/>
</dbReference>
<reference evidence="1" key="1">
    <citation type="submission" date="2021-02" db="EMBL/GenBank/DDBJ databases">
        <authorList>
            <person name="Dougan E. K."/>
            <person name="Rhodes N."/>
            <person name="Thang M."/>
            <person name="Chan C."/>
        </authorList>
    </citation>
    <scope>NUCLEOTIDE SEQUENCE</scope>
</reference>
<evidence type="ECO:0000313" key="1">
    <source>
        <dbReference type="EMBL" id="CAE8662962.1"/>
    </source>
</evidence>
<protein>
    <submittedName>
        <fullName evidence="1">Uncharacterized protein</fullName>
    </submittedName>
</protein>
<organism evidence="1 2">
    <name type="scientific">Polarella glacialis</name>
    <name type="common">Dinoflagellate</name>
    <dbReference type="NCBI Taxonomy" id="89957"/>
    <lineage>
        <taxon>Eukaryota</taxon>
        <taxon>Sar</taxon>
        <taxon>Alveolata</taxon>
        <taxon>Dinophyceae</taxon>
        <taxon>Suessiales</taxon>
        <taxon>Suessiaceae</taxon>
        <taxon>Polarella</taxon>
    </lineage>
</organism>
<name>A0A813J579_POLGL</name>
<proteinExistence type="predicted"/>
<dbReference type="AlphaFoldDB" id="A0A813J579"/>
<evidence type="ECO:0000313" key="2">
    <source>
        <dbReference type="Proteomes" id="UP000626109"/>
    </source>
</evidence>